<name>A0A1G5SC27_9PROT</name>
<protein>
    <recommendedName>
        <fullName evidence="3">Nucleotidyltransferase family protein</fullName>
    </recommendedName>
</protein>
<proteinExistence type="predicted"/>
<accession>A0A1G5SC27</accession>
<dbReference type="EMBL" id="FMWO01000020">
    <property type="protein sequence ID" value="SCZ84360.1"/>
    <property type="molecule type" value="Genomic_DNA"/>
</dbReference>
<dbReference type="Proteomes" id="UP000198729">
    <property type="component" value="Unassembled WGS sequence"/>
</dbReference>
<keyword evidence="2" id="KW-1185">Reference proteome</keyword>
<dbReference type="Pfam" id="PF14907">
    <property type="entry name" value="NTP_transf_5"/>
    <property type="match status" value="1"/>
</dbReference>
<organism evidence="1 2">
    <name type="scientific">Nitrosomonas mobilis</name>
    <dbReference type="NCBI Taxonomy" id="51642"/>
    <lineage>
        <taxon>Bacteria</taxon>
        <taxon>Pseudomonadati</taxon>
        <taxon>Pseudomonadota</taxon>
        <taxon>Betaproteobacteria</taxon>
        <taxon>Nitrosomonadales</taxon>
        <taxon>Nitrosomonadaceae</taxon>
        <taxon>Nitrosomonas</taxon>
    </lineage>
</organism>
<dbReference type="AlphaFoldDB" id="A0A1G5SC27"/>
<dbReference type="STRING" id="51642.NSMM_150098"/>
<evidence type="ECO:0000313" key="2">
    <source>
        <dbReference type="Proteomes" id="UP000198729"/>
    </source>
</evidence>
<evidence type="ECO:0008006" key="3">
    <source>
        <dbReference type="Google" id="ProtNLM"/>
    </source>
</evidence>
<dbReference type="RefSeq" id="WP_090283767.1">
    <property type="nucleotide sequence ID" value="NZ_FMWO01000020.1"/>
</dbReference>
<dbReference type="OrthoDB" id="5497963at2"/>
<evidence type="ECO:0000313" key="1">
    <source>
        <dbReference type="EMBL" id="SCZ84360.1"/>
    </source>
</evidence>
<reference evidence="1 2" key="1">
    <citation type="submission" date="2016-10" db="EMBL/GenBank/DDBJ databases">
        <authorList>
            <person name="de Groot N.N."/>
        </authorList>
    </citation>
    <scope>NUCLEOTIDE SEQUENCE [LARGE SCALE GENOMIC DNA]</scope>
    <source>
        <strain evidence="1">1</strain>
    </source>
</reference>
<gene>
    <name evidence="1" type="ORF">NSMM_150098</name>
</gene>
<dbReference type="InterPro" id="IPR039498">
    <property type="entry name" value="NTP_transf_5"/>
</dbReference>
<sequence length="378" mass="43531">MTDRRLNAHHQLLVRALRDPPSLCNISNQDWELLLRLVRRARLLGFLAVELGNAGLLDKIPVRIANHLRSGLIQARKYQQLARWELDRVRWALGEDRGPIIVLKGMAYLLAGLPHAAGRVFADLDLLVLAENLQPIESTLLAKGWQHHELSAYDEHYYRAWTHEIPALIHRERETEVDIHHTLTSPIGRLQLEAAPFREAAVRLPELGIYVLSPPDMVLHCAVNLFQNNELADDMRHLLDLHGMLQHFSSDQPLFLDNLITRANQLRLGRPLFYGLYFCRLLLRTPVPNTLMTRLEQRPGWLALKVMQLCVPLALLPLHPDLPCRGAKLARWWLYWRSHWLRMPLHVLVPHLAYKFYLSVFPSKAANTASSRVTAKTK</sequence>